<dbReference type="EMBL" id="CP043504">
    <property type="protein sequence ID" value="QEO08635.1"/>
    <property type="molecule type" value="Genomic_DNA"/>
</dbReference>
<feature type="transmembrane region" description="Helical" evidence="1">
    <location>
        <begin position="404"/>
        <end position="422"/>
    </location>
</feature>
<sequence length="759" mass="80648">MKGALARVRGAWTRNDLLLYVVVAVAASVLAYGALALWRADLGVPLTYWGDALAVGSHFKTVIENGWYEFNPLLGAPAGQTYNDFPTADNLNFIAAAILGRFFTDWPVAMNLYFLIGFPLAAVSMTWFLRVCGSSKAVVLALAPLFAIAPYHFSRGEGHLFLASYFVLPLSLVLVVRAIRGEPLWGWRDDRRAAMRLFGRGASTLTIVALTATSSSYYSVFFLILLAFAGIAALITRRAWRRFWGAAVAGGLTVVAMLVNMLPDMVFAWINGANPAGLERGHAEAEIYALKLSQLILPWPGHRIPVLRELRALYDANYPLVSESPALGAVAAAGFVAMLLFVAYAATRAGGWRARGRGDRAVFSLFGSLAALTLVAFLFSSVGGLSTIISFVTTSLRGWNRMSIYIAALSLAATAILLDWLIRAIVRRAKLRGAGRALVAGALAAIVLVVGFVDQTPWDAGDDYAATAARFTADRSWFATVQEAAGAGATIMQLPYQSFPEDVGPTGVLGSEVLIPYLQTSDIAWTGGGIKGRPRAEWTQVLESQYPPAQIARIAAATGMTGILVDRLSMFPGPRATLEAGLAKAAGAPLESPDGRYSYYSLDRLEKELSASAGAGELAAVRARAIDPVTIDDRSGFARGFDDAGGLESRQREADPRLRLINDSGTAARGTLELEFRFDTDTGGVVPGTLAVRLPDGSIRDVPIRDGSGTLSTPITLTPGTAEVTIIAPAPGTDGAAAVVLGHRGVRDAVVSAFAESGN</sequence>
<feature type="transmembrane region" description="Helical" evidence="1">
    <location>
        <begin position="218"/>
        <end position="236"/>
    </location>
</feature>
<evidence type="ECO:0000313" key="2">
    <source>
        <dbReference type="EMBL" id="QEO08635.1"/>
    </source>
</evidence>
<feature type="transmembrane region" description="Helical" evidence="1">
    <location>
        <begin position="17"/>
        <end position="38"/>
    </location>
</feature>
<dbReference type="OrthoDB" id="9767863at2"/>
<evidence type="ECO:0000256" key="1">
    <source>
        <dbReference type="SAM" id="Phobius"/>
    </source>
</evidence>
<evidence type="ECO:0000313" key="3">
    <source>
        <dbReference type="Proteomes" id="UP000322159"/>
    </source>
</evidence>
<keyword evidence="1" id="KW-0812">Transmembrane</keyword>
<keyword evidence="1" id="KW-0472">Membrane</keyword>
<feature type="transmembrane region" description="Helical" evidence="1">
    <location>
        <begin position="326"/>
        <end position="346"/>
    </location>
</feature>
<dbReference type="AlphaFoldDB" id="A0A5C1Y5W8"/>
<feature type="transmembrane region" description="Helical" evidence="1">
    <location>
        <begin position="434"/>
        <end position="453"/>
    </location>
</feature>
<feature type="transmembrane region" description="Helical" evidence="1">
    <location>
        <begin position="366"/>
        <end position="392"/>
    </location>
</feature>
<gene>
    <name evidence="2" type="ORF">FLP23_00470</name>
</gene>
<keyword evidence="1" id="KW-1133">Transmembrane helix</keyword>
<proteinExistence type="predicted"/>
<name>A0A5C1Y5W8_9MICO</name>
<keyword evidence="3" id="KW-1185">Reference proteome</keyword>
<accession>A0A5C1Y5W8</accession>
<protein>
    <submittedName>
        <fullName evidence="2">Uncharacterized protein</fullName>
    </submittedName>
</protein>
<organism evidence="2 3">
    <name type="scientific">Protaetiibacter larvae</name>
    <dbReference type="NCBI Taxonomy" id="2592654"/>
    <lineage>
        <taxon>Bacteria</taxon>
        <taxon>Bacillati</taxon>
        <taxon>Actinomycetota</taxon>
        <taxon>Actinomycetes</taxon>
        <taxon>Micrococcales</taxon>
        <taxon>Microbacteriaceae</taxon>
        <taxon>Protaetiibacter</taxon>
    </lineage>
</organism>
<dbReference type="RefSeq" id="WP_149324068.1">
    <property type="nucleotide sequence ID" value="NZ_CP043504.1"/>
</dbReference>
<feature type="transmembrane region" description="Helical" evidence="1">
    <location>
        <begin position="243"/>
        <end position="262"/>
    </location>
</feature>
<reference evidence="2 3" key="1">
    <citation type="submission" date="2019-09" db="EMBL/GenBank/DDBJ databases">
        <title>Genome sequencing of strain KACC 19322.</title>
        <authorList>
            <person name="Heo J."/>
            <person name="Kim S.-J."/>
            <person name="Kim J.-S."/>
            <person name="Hong S.-B."/>
            <person name="Kwon S.-W."/>
        </authorList>
    </citation>
    <scope>NUCLEOTIDE SEQUENCE [LARGE SCALE GENOMIC DNA]</scope>
    <source>
        <strain evidence="2 3">KACC 19322</strain>
    </source>
</reference>
<dbReference type="Proteomes" id="UP000322159">
    <property type="component" value="Chromosome"/>
</dbReference>
<feature type="transmembrane region" description="Helical" evidence="1">
    <location>
        <begin position="159"/>
        <end position="176"/>
    </location>
</feature>
<feature type="transmembrane region" description="Helical" evidence="1">
    <location>
        <begin position="137"/>
        <end position="153"/>
    </location>
</feature>
<dbReference type="KEGG" id="lyk:FLP23_00470"/>
<feature type="transmembrane region" description="Helical" evidence="1">
    <location>
        <begin position="197"/>
        <end position="212"/>
    </location>
</feature>